<dbReference type="EMBL" id="JAUSXV010000001">
    <property type="protein sequence ID" value="MDQ0647352.1"/>
    <property type="molecule type" value="Genomic_DNA"/>
</dbReference>
<protein>
    <recommendedName>
        <fullName evidence="2">THUMP-like domain-containing protein</fullName>
    </recommendedName>
</protein>
<dbReference type="Gene3D" id="3.40.50.150">
    <property type="entry name" value="Vaccinia Virus protein VP39"/>
    <property type="match status" value="1"/>
</dbReference>
<dbReference type="InterPro" id="IPR029063">
    <property type="entry name" value="SAM-dependent_MTases_sf"/>
</dbReference>
<organism evidence="3 4">
    <name type="scientific">Microbacterium natoriense</name>
    <dbReference type="NCBI Taxonomy" id="284570"/>
    <lineage>
        <taxon>Bacteria</taxon>
        <taxon>Bacillati</taxon>
        <taxon>Actinomycetota</taxon>
        <taxon>Actinomycetes</taxon>
        <taxon>Micrococcales</taxon>
        <taxon>Microbacteriaceae</taxon>
        <taxon>Microbacterium</taxon>
    </lineage>
</organism>
<accession>A0AAW8EWD6</accession>
<sequence length="424" mass="44577">MSELRALLTPDGLELLDALGPIESTGEVAKAVSRLRAAGHSPDLVSAVVGQAHLRAKATAKFGEFAQRMLFTRAGLEQATRLGVGARHAQRLRAAGITAVADLGCGIGGDALAFAGAGLEVLAVDADEVTAAIAAYNLAPFGSEVRHGTAEDAYAALGDVPLPRSDASDSAEAGAQDRGKRAAQSGARAIWMDPARRTSGHSETRRVSAEDYSPSLDWAFDVASQVPTGIKLGPAHDRDALPADCEAQWVSADGSVVELVVWTGVLARPGIRRSALVIRGDRSYELTSGADAEDAPVRELGAYLHEPDGAVIRARLIGDVARSLDAGMLDEHIAYLTSDAAFTSPFVQSFRVRETMPANPKAISDALKRHDIGTIEIKKRGMDVDPAAFRKKLTLKGAETATLILTRVGSRRLAILADRVPAAS</sequence>
<evidence type="ECO:0000313" key="3">
    <source>
        <dbReference type="EMBL" id="MDQ0647352.1"/>
    </source>
</evidence>
<keyword evidence="4" id="KW-1185">Reference proteome</keyword>
<feature type="domain" description="THUMP-like" evidence="2">
    <location>
        <begin position="348"/>
        <end position="419"/>
    </location>
</feature>
<dbReference type="InterPro" id="IPR041497">
    <property type="entry name" value="Thump-like"/>
</dbReference>
<evidence type="ECO:0000313" key="4">
    <source>
        <dbReference type="Proteomes" id="UP001244427"/>
    </source>
</evidence>
<gene>
    <name evidence="3" type="ORF">QFZ53_001548</name>
</gene>
<feature type="compositionally biased region" description="Basic and acidic residues" evidence="1">
    <location>
        <begin position="194"/>
        <end position="208"/>
    </location>
</feature>
<dbReference type="Proteomes" id="UP001244427">
    <property type="component" value="Unassembled WGS sequence"/>
</dbReference>
<dbReference type="CDD" id="cd02440">
    <property type="entry name" value="AdoMet_MTases"/>
    <property type="match status" value="1"/>
</dbReference>
<reference evidence="3 4" key="1">
    <citation type="submission" date="2023-07" db="EMBL/GenBank/DDBJ databases">
        <title>Comparative genomics of wheat-associated soil bacteria to identify genetic determinants of phenazine resistance.</title>
        <authorList>
            <person name="Mouncey N."/>
        </authorList>
    </citation>
    <scope>NUCLEOTIDE SEQUENCE [LARGE SCALE GENOMIC DNA]</scope>
    <source>
        <strain evidence="3 4">W4I9-1</strain>
    </source>
</reference>
<proteinExistence type="predicted"/>
<feature type="region of interest" description="Disordered" evidence="1">
    <location>
        <begin position="165"/>
        <end position="208"/>
    </location>
</feature>
<dbReference type="SUPFAM" id="SSF53335">
    <property type="entry name" value="S-adenosyl-L-methionine-dependent methyltransferases"/>
    <property type="match status" value="1"/>
</dbReference>
<dbReference type="Pfam" id="PF18096">
    <property type="entry name" value="Thump_like"/>
    <property type="match status" value="1"/>
</dbReference>
<comment type="caution">
    <text evidence="3">The sequence shown here is derived from an EMBL/GenBank/DDBJ whole genome shotgun (WGS) entry which is preliminary data.</text>
</comment>
<evidence type="ECO:0000256" key="1">
    <source>
        <dbReference type="SAM" id="MobiDB-lite"/>
    </source>
</evidence>
<name>A0AAW8EWD6_9MICO</name>
<dbReference type="AlphaFoldDB" id="A0AAW8EWD6"/>
<evidence type="ECO:0000259" key="2">
    <source>
        <dbReference type="Pfam" id="PF18096"/>
    </source>
</evidence>